<feature type="compositionally biased region" description="Basic and acidic residues" evidence="1">
    <location>
        <begin position="182"/>
        <end position="196"/>
    </location>
</feature>
<name>A0A4Y2AZP9_ARAVE</name>
<accession>A0A4Y2AZP9</accession>
<feature type="compositionally biased region" description="Basic and acidic residues" evidence="1">
    <location>
        <begin position="298"/>
        <end position="308"/>
    </location>
</feature>
<feature type="compositionally biased region" description="Basic and acidic residues" evidence="1">
    <location>
        <begin position="494"/>
        <end position="503"/>
    </location>
</feature>
<sequence length="677" mass="75172">MADIPEGPKPNRDEEEYSQLMGNVSQKKLLTSSAPGSQHPDQFNPAGMSLDVPSVTVLTAASSGEHSSPVSATLSPLDIDRLIRSCDLKSEEITSLMAEEVPSSDSEDSYGSFTTLKLVNKAVPQFSEEDDEKIAYQLAGKVKLDESTMTSWLVDGSDDSAMSSCREPLIPLDDESDMEEFSNSKENVKSDTKVNNDKEEPFVDDLINLMESQEKILEQAPNQTVVASKSLLDIENESVSNYTAVANKSLLDIEIETAPKQTAVASKSLLDIEIETSQNPRAVANKSLLDIETDETSPEGKQDSNSETEKCARVCVEHIKGVLSDVLKEVKKPDPNPAAINIDVENGNGLKTLEEELREEAEANTPKRKVSHWDAEIGLSKINVPELLRIVKNESFKRNIKKIWVCNNTFQTSSNDLNDGNELKKGDDELFQPDKADEVPQETFHETDSDEYIDVVSVEETSPLNNVEEHTLHHATAAEMETKDSAETNIAYESLKEGNIPEKTEEDASSEKPTENKVETDDVVKEQKSAMIKSILKKHVTFVSNGGHPGMEHMALHHEESKIEERQLDMDTPLRFMTETYPSHEDEEMLSESLNATLEPCALSRSRRGSPLAAELYEELKILEGDEQQKTLSVSPCQSPERSEFPESATKDNKTITNKPGSKFSKFFKSVKKKIWS</sequence>
<organism evidence="2 3">
    <name type="scientific">Araneus ventricosus</name>
    <name type="common">Orbweaver spider</name>
    <name type="synonym">Epeira ventricosa</name>
    <dbReference type="NCBI Taxonomy" id="182803"/>
    <lineage>
        <taxon>Eukaryota</taxon>
        <taxon>Metazoa</taxon>
        <taxon>Ecdysozoa</taxon>
        <taxon>Arthropoda</taxon>
        <taxon>Chelicerata</taxon>
        <taxon>Arachnida</taxon>
        <taxon>Araneae</taxon>
        <taxon>Araneomorphae</taxon>
        <taxon>Entelegynae</taxon>
        <taxon>Araneoidea</taxon>
        <taxon>Araneidae</taxon>
        <taxon>Araneus</taxon>
    </lineage>
</organism>
<reference evidence="2 3" key="1">
    <citation type="journal article" date="2019" name="Sci. Rep.">
        <title>Orb-weaving spider Araneus ventricosus genome elucidates the spidroin gene catalogue.</title>
        <authorList>
            <person name="Kono N."/>
            <person name="Nakamura H."/>
            <person name="Ohtoshi R."/>
            <person name="Moran D.A.P."/>
            <person name="Shinohara A."/>
            <person name="Yoshida Y."/>
            <person name="Fujiwara M."/>
            <person name="Mori M."/>
            <person name="Tomita M."/>
            <person name="Arakawa K."/>
        </authorList>
    </citation>
    <scope>NUCLEOTIDE SEQUENCE [LARGE SCALE GENOMIC DNA]</scope>
</reference>
<feature type="region of interest" description="Disordered" evidence="1">
    <location>
        <begin position="493"/>
        <end position="520"/>
    </location>
</feature>
<feature type="region of interest" description="Disordered" evidence="1">
    <location>
        <begin position="289"/>
        <end position="308"/>
    </location>
</feature>
<evidence type="ECO:0000256" key="1">
    <source>
        <dbReference type="SAM" id="MobiDB-lite"/>
    </source>
</evidence>
<dbReference type="EMBL" id="BGPR01000043">
    <property type="protein sequence ID" value="GBL85561.1"/>
    <property type="molecule type" value="Genomic_DNA"/>
</dbReference>
<feature type="region of interest" description="Disordered" evidence="1">
    <location>
        <begin position="176"/>
        <end position="196"/>
    </location>
</feature>
<dbReference type="AlphaFoldDB" id="A0A4Y2AZP9"/>
<keyword evidence="3" id="KW-1185">Reference proteome</keyword>
<feature type="region of interest" description="Disordered" evidence="1">
    <location>
        <begin position="1"/>
        <end position="49"/>
    </location>
</feature>
<dbReference type="OrthoDB" id="6431337at2759"/>
<dbReference type="Proteomes" id="UP000499080">
    <property type="component" value="Unassembled WGS sequence"/>
</dbReference>
<feature type="compositionally biased region" description="Basic and acidic residues" evidence="1">
    <location>
        <begin position="641"/>
        <end position="654"/>
    </location>
</feature>
<feature type="compositionally biased region" description="Basic and acidic residues" evidence="1">
    <location>
        <begin position="509"/>
        <end position="520"/>
    </location>
</feature>
<evidence type="ECO:0000313" key="3">
    <source>
        <dbReference type="Proteomes" id="UP000499080"/>
    </source>
</evidence>
<evidence type="ECO:0000313" key="2">
    <source>
        <dbReference type="EMBL" id="GBL85561.1"/>
    </source>
</evidence>
<comment type="caution">
    <text evidence="2">The sequence shown here is derived from an EMBL/GenBank/DDBJ whole genome shotgun (WGS) entry which is preliminary data.</text>
</comment>
<proteinExistence type="predicted"/>
<gene>
    <name evidence="2" type="ORF">AVEN_34711_1</name>
</gene>
<feature type="compositionally biased region" description="Polar residues" evidence="1">
    <location>
        <begin position="20"/>
        <end position="41"/>
    </location>
</feature>
<feature type="compositionally biased region" description="Polar residues" evidence="1">
    <location>
        <begin position="630"/>
        <end position="640"/>
    </location>
</feature>
<protein>
    <submittedName>
        <fullName evidence="2">Uncharacterized protein</fullName>
    </submittedName>
</protein>
<feature type="region of interest" description="Disordered" evidence="1">
    <location>
        <begin position="628"/>
        <end position="658"/>
    </location>
</feature>